<dbReference type="AlphaFoldDB" id="A0AB73NGW5"/>
<dbReference type="PROSITE" id="PS51257">
    <property type="entry name" value="PROKAR_LIPOPROTEIN"/>
    <property type="match status" value="1"/>
</dbReference>
<reference evidence="1 2" key="1">
    <citation type="submission" date="2017-05" db="EMBL/GenBank/DDBJ databases">
        <title>Whole genome sequencing of Yersinia kristensenii.</title>
        <authorList>
            <person name="Campioni F."/>
        </authorList>
    </citation>
    <scope>NUCLEOTIDE SEQUENCE [LARGE SCALE GENOMIC DNA]</scope>
    <source>
        <strain evidence="1 2">CFSAN060538</strain>
    </source>
</reference>
<comment type="caution">
    <text evidence="1">The sequence shown here is derived from an EMBL/GenBank/DDBJ whole genome shotgun (WGS) entry which is preliminary data.</text>
</comment>
<accession>A0AB73NGW5</accession>
<proteinExistence type="predicted"/>
<keyword evidence="2" id="KW-1185">Reference proteome</keyword>
<evidence type="ECO:0000313" key="1">
    <source>
        <dbReference type="EMBL" id="OVZ78594.1"/>
    </source>
</evidence>
<organism evidence="1 2">
    <name type="scientific">Yersinia kristensenii</name>
    <dbReference type="NCBI Taxonomy" id="28152"/>
    <lineage>
        <taxon>Bacteria</taxon>
        <taxon>Pseudomonadati</taxon>
        <taxon>Pseudomonadota</taxon>
        <taxon>Gammaproteobacteria</taxon>
        <taxon>Enterobacterales</taxon>
        <taxon>Yersiniaceae</taxon>
        <taxon>Yersinia</taxon>
    </lineage>
</organism>
<protein>
    <recommendedName>
        <fullName evidence="3">Lipoprotein</fullName>
    </recommendedName>
</protein>
<dbReference type="EMBL" id="NHOG01000021">
    <property type="protein sequence ID" value="OVZ78594.1"/>
    <property type="molecule type" value="Genomic_DNA"/>
</dbReference>
<dbReference type="Proteomes" id="UP000195840">
    <property type="component" value="Unassembled WGS sequence"/>
</dbReference>
<evidence type="ECO:0000313" key="2">
    <source>
        <dbReference type="Proteomes" id="UP000195840"/>
    </source>
</evidence>
<evidence type="ECO:0008006" key="3">
    <source>
        <dbReference type="Google" id="ProtNLM"/>
    </source>
</evidence>
<name>A0AB73NGW5_YERKR</name>
<gene>
    <name evidence="1" type="ORF">CBW52_18300</name>
</gene>
<dbReference type="RefSeq" id="WP_049647109.1">
    <property type="nucleotide sequence ID" value="NZ_CAWNET010000014.1"/>
</dbReference>
<sequence length="119" mass="12895">MKKFLLVASVVLAGCASSPQKLKSQPPYADFKSTKTVNDLTSCISSKLEERSYGLSPLQTFIKPVAHGQAITTVGNAEIIEVKQQGQNSKINYYSVFPGRLGANQDRVDGIKSDIESCL</sequence>